<dbReference type="InterPro" id="IPR036961">
    <property type="entry name" value="Kinesin_motor_dom_sf"/>
</dbReference>
<evidence type="ECO:0000256" key="6">
    <source>
        <dbReference type="ARBA" id="ARBA00022741"/>
    </source>
</evidence>
<keyword evidence="11" id="KW-0131">Cell cycle</keyword>
<dbReference type="CDD" id="cd01367">
    <property type="entry name" value="KISc_KIF2_like"/>
    <property type="match status" value="1"/>
</dbReference>
<dbReference type="Pfam" id="PF00225">
    <property type="entry name" value="Kinesin"/>
    <property type="match status" value="1"/>
</dbReference>
<dbReference type="InterPro" id="IPR001752">
    <property type="entry name" value="Kinesin_motor_dom"/>
</dbReference>
<evidence type="ECO:0000256" key="11">
    <source>
        <dbReference type="ARBA" id="ARBA00023306"/>
    </source>
</evidence>
<evidence type="ECO:0000256" key="12">
    <source>
        <dbReference type="PROSITE-ProRule" id="PRU00283"/>
    </source>
</evidence>
<reference evidence="16" key="1">
    <citation type="journal article" date="2006" name="Science">
        <title>Ancient noncoding elements conserved in the human genome.</title>
        <authorList>
            <person name="Venkatesh B."/>
            <person name="Kirkness E.F."/>
            <person name="Loh Y.H."/>
            <person name="Halpern A.L."/>
            <person name="Lee A.P."/>
            <person name="Johnson J."/>
            <person name="Dandona N."/>
            <person name="Viswanathan L.D."/>
            <person name="Tay A."/>
            <person name="Venter J.C."/>
            <person name="Strausberg R.L."/>
            <person name="Brenner S."/>
        </authorList>
    </citation>
    <scope>NUCLEOTIDE SEQUENCE [LARGE SCALE GENOMIC DNA]</scope>
</reference>
<dbReference type="GO" id="GO:0007018">
    <property type="term" value="P:microtubule-based movement"/>
    <property type="evidence" value="ECO:0007669"/>
    <property type="project" value="InterPro"/>
</dbReference>
<feature type="binding site" evidence="12">
    <location>
        <begin position="140"/>
        <end position="147"/>
    </location>
    <ligand>
        <name>ATP</name>
        <dbReference type="ChEBI" id="CHEBI:30616"/>
    </ligand>
</feature>
<keyword evidence="9" id="KW-0175">Coiled coil</keyword>
<reference evidence="15" key="5">
    <citation type="submission" date="2025-09" db="UniProtKB">
        <authorList>
            <consortium name="Ensembl"/>
        </authorList>
    </citation>
    <scope>IDENTIFICATION</scope>
</reference>
<evidence type="ECO:0000313" key="16">
    <source>
        <dbReference type="Proteomes" id="UP000314986"/>
    </source>
</evidence>
<dbReference type="Ensembl" id="ENSCMIT00000047458.1">
    <property type="protein sequence ID" value="ENSCMIP00000046795.1"/>
    <property type="gene ID" value="ENSCMIG00000019201.1"/>
</dbReference>
<keyword evidence="10" id="KW-0206">Cytoskeleton</keyword>
<proteinExistence type="inferred from homology"/>
<evidence type="ECO:0000256" key="4">
    <source>
        <dbReference type="ARBA" id="ARBA00022618"/>
    </source>
</evidence>
<dbReference type="AlphaFoldDB" id="A0A4W3KHG8"/>
<comment type="similarity">
    <text evidence="12 13">Belongs to the TRAFAC class myosin-kinesin ATPase superfamily. Kinesin family.</text>
</comment>
<dbReference type="GO" id="GO:0005874">
    <property type="term" value="C:microtubule"/>
    <property type="evidence" value="ECO:0007669"/>
    <property type="project" value="UniProtKB-KW"/>
</dbReference>
<dbReference type="PANTHER" id="PTHR47971:SF24">
    <property type="entry name" value="KINESIN-LIKE PROTEIN"/>
    <property type="match status" value="1"/>
</dbReference>
<dbReference type="PROSITE" id="PS00411">
    <property type="entry name" value="KINESIN_MOTOR_1"/>
    <property type="match status" value="1"/>
</dbReference>
<dbReference type="Gene3D" id="3.40.850.10">
    <property type="entry name" value="Kinesin motor domain"/>
    <property type="match status" value="1"/>
</dbReference>
<dbReference type="PRINTS" id="PR00380">
    <property type="entry name" value="KINESINHEAVY"/>
</dbReference>
<dbReference type="GO" id="GO:0008017">
    <property type="term" value="F:microtubule binding"/>
    <property type="evidence" value="ECO:0007669"/>
    <property type="project" value="InterPro"/>
</dbReference>
<reference evidence="16" key="3">
    <citation type="journal article" date="2014" name="Nature">
        <title>Elephant shark genome provides unique insights into gnathostome evolution.</title>
        <authorList>
            <consortium name="International Elephant Shark Genome Sequencing Consortium"/>
            <person name="Venkatesh B."/>
            <person name="Lee A.P."/>
            <person name="Ravi V."/>
            <person name="Maurya A.K."/>
            <person name="Lian M.M."/>
            <person name="Swann J.B."/>
            <person name="Ohta Y."/>
            <person name="Flajnik M.F."/>
            <person name="Sutoh Y."/>
            <person name="Kasahara M."/>
            <person name="Hoon S."/>
            <person name="Gangu V."/>
            <person name="Roy S.W."/>
            <person name="Irimia M."/>
            <person name="Korzh V."/>
            <person name="Kondrychyn I."/>
            <person name="Lim Z.W."/>
            <person name="Tay B.H."/>
            <person name="Tohari S."/>
            <person name="Kong K.W."/>
            <person name="Ho S."/>
            <person name="Lorente-Galdos B."/>
            <person name="Quilez J."/>
            <person name="Marques-Bonet T."/>
            <person name="Raney B.J."/>
            <person name="Ingham P.W."/>
            <person name="Tay A."/>
            <person name="Hillier L.W."/>
            <person name="Minx P."/>
            <person name="Boehm T."/>
            <person name="Wilson R.K."/>
            <person name="Brenner S."/>
            <person name="Warren W.C."/>
        </authorList>
    </citation>
    <scope>NUCLEOTIDE SEQUENCE [LARGE SCALE GENOMIC DNA]</scope>
</reference>
<dbReference type="PROSITE" id="PS50067">
    <property type="entry name" value="KINESIN_MOTOR_2"/>
    <property type="match status" value="1"/>
</dbReference>
<dbReference type="GO" id="GO:0051301">
    <property type="term" value="P:cell division"/>
    <property type="evidence" value="ECO:0007669"/>
    <property type="project" value="UniProtKB-KW"/>
</dbReference>
<protein>
    <recommendedName>
        <fullName evidence="13">Kinesin-like protein</fullName>
    </recommendedName>
</protein>
<dbReference type="SMART" id="SM00129">
    <property type="entry name" value="KISc"/>
    <property type="match status" value="1"/>
</dbReference>
<keyword evidence="6 12" id="KW-0547">Nucleotide-binding</keyword>
<evidence type="ECO:0000256" key="10">
    <source>
        <dbReference type="ARBA" id="ARBA00023212"/>
    </source>
</evidence>
<feature type="domain" description="Kinesin motor" evidence="14">
    <location>
        <begin position="50"/>
        <end position="380"/>
    </location>
</feature>
<dbReference type="PANTHER" id="PTHR47971">
    <property type="entry name" value="KINESIN-RELATED PROTEIN 6"/>
    <property type="match status" value="1"/>
</dbReference>
<evidence type="ECO:0000256" key="3">
    <source>
        <dbReference type="ARBA" id="ARBA00022490"/>
    </source>
</evidence>
<evidence type="ECO:0000259" key="14">
    <source>
        <dbReference type="PROSITE" id="PS50067"/>
    </source>
</evidence>
<dbReference type="GeneTree" id="ENSGT00940000155570"/>
<sequence>MTVSLTLANVMSQDVDSTNPNWEIMCMIKDFRASLDYRPLTAADPIDEQRICVCVRKRPLNKKETTIRDLDVITIPSKDVVMVHEPKQKVDLTKYLENQTFRFDYAFDETSTNEMVYRFTARPLVETIFERGMATCFAYGQTGSGKTHTMGGDFTGKNQDCSKGVYALAARDVFLMLKKQNYRKLELQVYATFFEIYSGKVFDLLNRKSKLRVLEDGKQQVQVVGLSEREVKCTEDVLKLIEAGNSCRTSGQTSANAHSSRSHAVFQIILRKKGKMHGKFSLIDLAGNERGADTSSADRQTRLEGAEINKSLLALKECIRALGRNKPHTPFRASKLTQVLRDSFIGENSRTCMIATISPGMSSCENTLNTLRYANRYDFKIICIQSNEPLHYHLKCIAQCSELLWCLICRQMEQLTCTSLSHKLLRDERLN</sequence>
<name>A0A4W3KHG8_CALMI</name>
<dbReference type="Proteomes" id="UP000314986">
    <property type="component" value="Unassembled WGS sequence"/>
</dbReference>
<dbReference type="GO" id="GO:0007019">
    <property type="term" value="P:microtubule depolymerization"/>
    <property type="evidence" value="ECO:0007669"/>
    <property type="project" value="TreeGrafter"/>
</dbReference>
<keyword evidence="3" id="KW-0963">Cytoplasm</keyword>
<dbReference type="GO" id="GO:0005524">
    <property type="term" value="F:ATP binding"/>
    <property type="evidence" value="ECO:0007669"/>
    <property type="project" value="UniProtKB-UniRule"/>
</dbReference>
<dbReference type="InterPro" id="IPR027417">
    <property type="entry name" value="P-loop_NTPase"/>
</dbReference>
<evidence type="ECO:0000256" key="2">
    <source>
        <dbReference type="ARBA" id="ARBA00004300"/>
    </source>
</evidence>
<keyword evidence="8 12" id="KW-0067">ATP-binding</keyword>
<evidence type="ECO:0000256" key="5">
    <source>
        <dbReference type="ARBA" id="ARBA00022701"/>
    </source>
</evidence>
<gene>
    <name evidence="15" type="primary">kif2a</name>
</gene>
<organism evidence="15 16">
    <name type="scientific">Callorhinchus milii</name>
    <name type="common">Ghost shark</name>
    <dbReference type="NCBI Taxonomy" id="7868"/>
    <lineage>
        <taxon>Eukaryota</taxon>
        <taxon>Metazoa</taxon>
        <taxon>Chordata</taxon>
        <taxon>Craniata</taxon>
        <taxon>Vertebrata</taxon>
        <taxon>Chondrichthyes</taxon>
        <taxon>Holocephali</taxon>
        <taxon>Chimaeriformes</taxon>
        <taxon>Callorhinchidae</taxon>
        <taxon>Callorhinchus</taxon>
    </lineage>
</organism>
<evidence type="ECO:0000256" key="13">
    <source>
        <dbReference type="RuleBase" id="RU000394"/>
    </source>
</evidence>
<keyword evidence="16" id="KW-1185">Reference proteome</keyword>
<reference evidence="16" key="2">
    <citation type="journal article" date="2007" name="PLoS Biol.">
        <title>Survey sequencing and comparative analysis of the elephant shark (Callorhinchus milii) genome.</title>
        <authorList>
            <person name="Venkatesh B."/>
            <person name="Kirkness E.F."/>
            <person name="Loh Y.H."/>
            <person name="Halpern A.L."/>
            <person name="Lee A.P."/>
            <person name="Johnson J."/>
            <person name="Dandona N."/>
            <person name="Viswanathan L.D."/>
            <person name="Tay A."/>
            <person name="Venter J.C."/>
            <person name="Strausberg R.L."/>
            <person name="Brenner S."/>
        </authorList>
    </citation>
    <scope>NUCLEOTIDE SEQUENCE [LARGE SCALE GENOMIC DNA]</scope>
</reference>
<accession>A0A4W3KHG8</accession>
<keyword evidence="7" id="KW-0498">Mitosis</keyword>
<keyword evidence="4" id="KW-0132">Cell division</keyword>
<dbReference type="InterPro" id="IPR019821">
    <property type="entry name" value="Kinesin_motor_CS"/>
</dbReference>
<dbReference type="GO" id="GO:0003777">
    <property type="term" value="F:microtubule motor activity"/>
    <property type="evidence" value="ECO:0007669"/>
    <property type="project" value="InterPro"/>
</dbReference>
<keyword evidence="12 13" id="KW-0505">Motor protein</keyword>
<evidence type="ECO:0000256" key="8">
    <source>
        <dbReference type="ARBA" id="ARBA00022840"/>
    </source>
</evidence>
<evidence type="ECO:0000313" key="15">
    <source>
        <dbReference type="Ensembl" id="ENSCMIP00000046795.1"/>
    </source>
</evidence>
<dbReference type="GO" id="GO:0005813">
    <property type="term" value="C:centrosome"/>
    <property type="evidence" value="ECO:0007669"/>
    <property type="project" value="UniProtKB-SubCell"/>
</dbReference>
<keyword evidence="5 13" id="KW-0493">Microtubule</keyword>
<comment type="subcellular location">
    <subcellularLocation>
        <location evidence="2">Cytoplasm</location>
        <location evidence="2">Cytoskeleton</location>
        <location evidence="2">Microtubule organizing center</location>
        <location evidence="2">Centrosome</location>
    </subcellularLocation>
    <subcellularLocation>
        <location evidence="1">Cytoplasm</location>
        <location evidence="1">Cytoskeleton</location>
        <location evidence="1">Spindle</location>
    </subcellularLocation>
</comment>
<dbReference type="GO" id="GO:0005819">
    <property type="term" value="C:spindle"/>
    <property type="evidence" value="ECO:0007669"/>
    <property type="project" value="UniProtKB-SubCell"/>
</dbReference>
<dbReference type="InterPro" id="IPR027640">
    <property type="entry name" value="Kinesin-like_fam"/>
</dbReference>
<evidence type="ECO:0000256" key="7">
    <source>
        <dbReference type="ARBA" id="ARBA00022776"/>
    </source>
</evidence>
<dbReference type="SUPFAM" id="SSF52540">
    <property type="entry name" value="P-loop containing nucleoside triphosphate hydrolases"/>
    <property type="match status" value="1"/>
</dbReference>
<reference evidence="15" key="4">
    <citation type="submission" date="2025-08" db="UniProtKB">
        <authorList>
            <consortium name="Ensembl"/>
        </authorList>
    </citation>
    <scope>IDENTIFICATION</scope>
</reference>
<evidence type="ECO:0000256" key="9">
    <source>
        <dbReference type="ARBA" id="ARBA00023054"/>
    </source>
</evidence>
<evidence type="ECO:0000256" key="1">
    <source>
        <dbReference type="ARBA" id="ARBA00004186"/>
    </source>
</evidence>
<dbReference type="FunFam" id="3.40.850.10:FF:000006">
    <property type="entry name" value="Kinesin-like protein"/>
    <property type="match status" value="1"/>
</dbReference>